<dbReference type="AlphaFoldDB" id="A0A146KER0"/>
<reference evidence="2" key="1">
    <citation type="submission" date="2015-07" db="EMBL/GenBank/DDBJ databases">
        <title>Adaptation to a free-living lifestyle via gene acquisitions in the diplomonad Trepomonas sp. PC1.</title>
        <authorList>
            <person name="Xu F."/>
            <person name="Jerlstrom-Hultqvist J."/>
            <person name="Kolisko M."/>
            <person name="Simpson A.G.B."/>
            <person name="Roger A.J."/>
            <person name="Svard S.G."/>
            <person name="Andersson J.O."/>
        </authorList>
    </citation>
    <scope>NUCLEOTIDE SEQUENCE</scope>
    <source>
        <strain evidence="2">PC1</strain>
    </source>
</reference>
<feature type="non-terminal residue" evidence="2">
    <location>
        <position position="191"/>
    </location>
</feature>
<name>A0A146KER0_9EUKA</name>
<evidence type="ECO:0000313" key="2">
    <source>
        <dbReference type="EMBL" id="JAP93986.1"/>
    </source>
</evidence>
<evidence type="ECO:0000256" key="1">
    <source>
        <dbReference type="SAM" id="MobiDB-lite"/>
    </source>
</evidence>
<sequence length="191" mass="21602">LDDLNYQQFPQFRGITGQFFQQAATFINYAVPTNSQITKTPQNRANISKMHEIMKKISTPQRGNTVIGDSMIKSGLQQNNFMDQTANNAVIVKDYAAPIIEQLIKTDIDYLQKGFYGDPGYLESVQVQNKAQKPVGLIEAPTLKSQSTQRRTSQTFQRSQQAKQVKLSPNELLCQKDITKGVDYICQVTYK</sequence>
<proteinExistence type="predicted"/>
<gene>
    <name evidence="2" type="ORF">TPC1_13525</name>
</gene>
<dbReference type="EMBL" id="GDID01002620">
    <property type="protein sequence ID" value="JAP93986.1"/>
    <property type="molecule type" value="Transcribed_RNA"/>
</dbReference>
<feature type="region of interest" description="Disordered" evidence="1">
    <location>
        <begin position="140"/>
        <end position="161"/>
    </location>
</feature>
<feature type="compositionally biased region" description="Low complexity" evidence="1">
    <location>
        <begin position="145"/>
        <end position="161"/>
    </location>
</feature>
<accession>A0A146KER0</accession>
<protein>
    <submittedName>
        <fullName evidence="2">Cyclin-like protein</fullName>
    </submittedName>
</protein>
<organism evidence="2">
    <name type="scientific">Trepomonas sp. PC1</name>
    <dbReference type="NCBI Taxonomy" id="1076344"/>
    <lineage>
        <taxon>Eukaryota</taxon>
        <taxon>Metamonada</taxon>
        <taxon>Diplomonadida</taxon>
        <taxon>Hexamitidae</taxon>
        <taxon>Hexamitinae</taxon>
        <taxon>Trepomonas</taxon>
    </lineage>
</organism>
<feature type="non-terminal residue" evidence="2">
    <location>
        <position position="1"/>
    </location>
</feature>